<feature type="compositionally biased region" description="Low complexity" evidence="1">
    <location>
        <begin position="39"/>
        <end position="55"/>
    </location>
</feature>
<feature type="compositionally biased region" description="Gly residues" evidence="1">
    <location>
        <begin position="704"/>
        <end position="725"/>
    </location>
</feature>
<gene>
    <name evidence="2" type="ORF">PCOR1329_LOCUS54770</name>
</gene>
<dbReference type="EMBL" id="CAUYUJ010016698">
    <property type="protein sequence ID" value="CAK0867961.1"/>
    <property type="molecule type" value="Genomic_DNA"/>
</dbReference>
<feature type="region of interest" description="Disordered" evidence="1">
    <location>
        <begin position="701"/>
        <end position="733"/>
    </location>
</feature>
<feature type="region of interest" description="Disordered" evidence="1">
    <location>
        <begin position="25"/>
        <end position="55"/>
    </location>
</feature>
<keyword evidence="3" id="KW-1185">Reference proteome</keyword>
<evidence type="ECO:0000313" key="2">
    <source>
        <dbReference type="EMBL" id="CAK0867961.1"/>
    </source>
</evidence>
<evidence type="ECO:0000313" key="3">
    <source>
        <dbReference type="Proteomes" id="UP001189429"/>
    </source>
</evidence>
<dbReference type="Proteomes" id="UP001189429">
    <property type="component" value="Unassembled WGS sequence"/>
</dbReference>
<organism evidence="2 3">
    <name type="scientific">Prorocentrum cordatum</name>
    <dbReference type="NCBI Taxonomy" id="2364126"/>
    <lineage>
        <taxon>Eukaryota</taxon>
        <taxon>Sar</taxon>
        <taxon>Alveolata</taxon>
        <taxon>Dinophyceae</taxon>
        <taxon>Prorocentrales</taxon>
        <taxon>Prorocentraceae</taxon>
        <taxon>Prorocentrum</taxon>
    </lineage>
</organism>
<proteinExistence type="predicted"/>
<comment type="caution">
    <text evidence="2">The sequence shown here is derived from an EMBL/GenBank/DDBJ whole genome shotgun (WGS) entry which is preliminary data.</text>
</comment>
<name>A0ABN9V543_9DINO</name>
<reference evidence="2" key="1">
    <citation type="submission" date="2023-10" db="EMBL/GenBank/DDBJ databases">
        <authorList>
            <person name="Chen Y."/>
            <person name="Shah S."/>
            <person name="Dougan E. K."/>
            <person name="Thang M."/>
            <person name="Chan C."/>
        </authorList>
    </citation>
    <scope>NUCLEOTIDE SEQUENCE [LARGE SCALE GENOMIC DNA]</scope>
</reference>
<evidence type="ECO:0000256" key="1">
    <source>
        <dbReference type="SAM" id="MobiDB-lite"/>
    </source>
</evidence>
<protein>
    <submittedName>
        <fullName evidence="2">Uncharacterized protein</fullName>
    </submittedName>
</protein>
<sequence>VVPAAAPAPAAAAALAPLAVGDAEPAPAAPAEGGGGAGPAPAAEEGAIAVPGGPAPATWTLDPPVATALSRCLQVFTAAFGVAREGDDLRDVPTTGLNELELEEKGAYQAKMGKYATDGLKALRDDGFWLALRVSGRLRGPLDQLLHFTQQSRGAREPQNLALLVWGHANKVRVKLEGLLDPNAWTDILRDVPDGIASKAMISIKQCVLKLLGAFHIRIAKPAEEFPQRLLWLARGAADQPCVERQRLAAELMDCTDPASLRISAATVRKLFGPELKEAATNGGRISMVVYAPFRVAAETWRSDTQEIEGINNILQVGADRAPRISLALLDARACIRKECGLGSRAVARPKWSNIERHVQAIVEDAVQFMGEGDGVLAIKDRWLEPPVVLDDAALTPARPVVGHVDPRMKAWAASYHMHWWWESKALADGADASKGDRAMGLVIFGGEQDDGATLSGWMCCMTYGYVGVFVKVTLRPDVEMKSATVEITRPVQHMISTDLFQRFYGRCRDDGATIDLVHGIAWYPDNGDREDHPALCDVKRLYDLPPLVKAHCVQSGKTPEPKPKPKAAAKAAAALEGGAGPAALLDAAPGGHAAAAAILDADAGMLAAGVDDGSEVLRALESGAAESLTAKLDLAYAAGAIVDADFQAQFDKVYKVMFPDAVDPSKEGPTADAHCIHGIGVAKDLVAAVGDEGMDVTTAYVAPGGGGPGPGGGPGGGGHSSGGGDEVHGCAG</sequence>
<feature type="non-terminal residue" evidence="2">
    <location>
        <position position="1"/>
    </location>
</feature>
<accession>A0ABN9V543</accession>